<dbReference type="OrthoDB" id="9807765at2"/>
<dbReference type="RefSeq" id="WP_085881415.1">
    <property type="nucleotide sequence ID" value="NZ_FWFR01000001.1"/>
</dbReference>
<dbReference type="InParanoid" id="A0A1Y5R6F0"/>
<dbReference type="InterPro" id="IPR036390">
    <property type="entry name" value="WH_DNA-bd_sf"/>
</dbReference>
<evidence type="ECO:0000313" key="7">
    <source>
        <dbReference type="Proteomes" id="UP000193200"/>
    </source>
</evidence>
<evidence type="ECO:0000259" key="5">
    <source>
        <dbReference type="PROSITE" id="PS50931"/>
    </source>
</evidence>
<feature type="domain" description="HTH lysR-type" evidence="5">
    <location>
        <begin position="6"/>
        <end position="63"/>
    </location>
</feature>
<dbReference type="InterPro" id="IPR058163">
    <property type="entry name" value="LysR-type_TF_proteobact-type"/>
</dbReference>
<keyword evidence="4" id="KW-0804">Transcription</keyword>
<dbReference type="InterPro" id="IPR005119">
    <property type="entry name" value="LysR_subst-bd"/>
</dbReference>
<dbReference type="SUPFAM" id="SSF53850">
    <property type="entry name" value="Periplasmic binding protein-like II"/>
    <property type="match status" value="1"/>
</dbReference>
<keyword evidence="3" id="KW-0238">DNA-binding</keyword>
<dbReference type="InterPro" id="IPR036388">
    <property type="entry name" value="WH-like_DNA-bd_sf"/>
</dbReference>
<dbReference type="SUPFAM" id="SSF46785">
    <property type="entry name" value="Winged helix' DNA-binding domain"/>
    <property type="match status" value="1"/>
</dbReference>
<gene>
    <name evidence="6" type="primary">gcvA_1</name>
    <name evidence="6" type="ORF">OCH7691_00030</name>
</gene>
<comment type="similarity">
    <text evidence="1">Belongs to the LysR transcriptional regulatory family.</text>
</comment>
<dbReference type="GO" id="GO:0043565">
    <property type="term" value="F:sequence-specific DNA binding"/>
    <property type="evidence" value="ECO:0007669"/>
    <property type="project" value="TreeGrafter"/>
</dbReference>
<dbReference type="FunFam" id="1.10.10.10:FF:000038">
    <property type="entry name" value="Glycine cleavage system transcriptional activator"/>
    <property type="match status" value="1"/>
</dbReference>
<evidence type="ECO:0000256" key="4">
    <source>
        <dbReference type="ARBA" id="ARBA00023163"/>
    </source>
</evidence>
<dbReference type="Pfam" id="PF03466">
    <property type="entry name" value="LysR_substrate"/>
    <property type="match status" value="1"/>
</dbReference>
<dbReference type="Proteomes" id="UP000193200">
    <property type="component" value="Unassembled WGS sequence"/>
</dbReference>
<keyword evidence="2" id="KW-0805">Transcription regulation</keyword>
<dbReference type="PRINTS" id="PR00039">
    <property type="entry name" value="HTHLYSR"/>
</dbReference>
<dbReference type="Pfam" id="PF00126">
    <property type="entry name" value="HTH_1"/>
    <property type="match status" value="1"/>
</dbReference>
<protein>
    <submittedName>
        <fullName evidence="6">Glycine cleavage system transcriptional activator</fullName>
    </submittedName>
</protein>
<keyword evidence="7" id="KW-1185">Reference proteome</keyword>
<dbReference type="PROSITE" id="PS50931">
    <property type="entry name" value="HTH_LYSR"/>
    <property type="match status" value="1"/>
</dbReference>
<dbReference type="FunFam" id="3.40.190.10:FF:000017">
    <property type="entry name" value="Glycine cleavage system transcriptional activator"/>
    <property type="match status" value="1"/>
</dbReference>
<dbReference type="AlphaFoldDB" id="A0A1Y5R6F0"/>
<name>A0A1Y5R6F0_9PROT</name>
<dbReference type="Gene3D" id="3.40.190.10">
    <property type="entry name" value="Periplasmic binding protein-like II"/>
    <property type="match status" value="2"/>
</dbReference>
<accession>A0A1Y5R6F0</accession>
<organism evidence="6 7">
    <name type="scientific">Oceanibacterium hippocampi</name>
    <dbReference type="NCBI Taxonomy" id="745714"/>
    <lineage>
        <taxon>Bacteria</taxon>
        <taxon>Pseudomonadati</taxon>
        <taxon>Pseudomonadota</taxon>
        <taxon>Alphaproteobacteria</taxon>
        <taxon>Sneathiellales</taxon>
        <taxon>Sneathiellaceae</taxon>
        <taxon>Oceanibacterium</taxon>
    </lineage>
</organism>
<dbReference type="PANTHER" id="PTHR30537:SF26">
    <property type="entry name" value="GLYCINE CLEAVAGE SYSTEM TRANSCRIPTIONAL ACTIVATOR"/>
    <property type="match status" value="1"/>
</dbReference>
<dbReference type="PANTHER" id="PTHR30537">
    <property type="entry name" value="HTH-TYPE TRANSCRIPTIONAL REGULATOR"/>
    <property type="match status" value="1"/>
</dbReference>
<reference evidence="6 7" key="1">
    <citation type="submission" date="2017-03" db="EMBL/GenBank/DDBJ databases">
        <authorList>
            <person name="Afonso C.L."/>
            <person name="Miller P.J."/>
            <person name="Scott M.A."/>
            <person name="Spackman E."/>
            <person name="Goraichik I."/>
            <person name="Dimitrov K.M."/>
            <person name="Suarez D.L."/>
            <person name="Swayne D.E."/>
        </authorList>
    </citation>
    <scope>NUCLEOTIDE SEQUENCE [LARGE SCALE GENOMIC DNA]</scope>
    <source>
        <strain evidence="6 7">CECT 7691</strain>
    </source>
</reference>
<evidence type="ECO:0000256" key="2">
    <source>
        <dbReference type="ARBA" id="ARBA00023015"/>
    </source>
</evidence>
<evidence type="ECO:0000313" key="6">
    <source>
        <dbReference type="EMBL" id="SLN10271.1"/>
    </source>
</evidence>
<dbReference type="Gene3D" id="1.10.10.10">
    <property type="entry name" value="Winged helix-like DNA-binding domain superfamily/Winged helix DNA-binding domain"/>
    <property type="match status" value="1"/>
</dbReference>
<sequence length="308" mass="34292">MTRRLPPLNSLRAFEAAARHLSFKKAADELAVTPAAISQQVKLLESFVGVPLFRRLTRSLLLTEAGRAALPSLREAMDRFAEAVDLMRLPHDSEILTVSVMPSFGASWLVPRLERFRLAWPQYDVRIDANDALVDFVRERVDLGLRYGRGKYPGLISHRLMAETVFPVCSPKLLNGPNALKAPADLARHTLLHVQWRGGDQATATTWRSWITAAGLKGIDVDRGPRFTIEGFAMQAALGGQGVALLSGAVAESMLAEGRLVRPFRAEAYEATEFAYYIVYPPAHAERPKVVAFRDWLFEETTRETPII</sequence>
<proteinExistence type="inferred from homology"/>
<dbReference type="EMBL" id="FWFR01000001">
    <property type="protein sequence ID" value="SLN10271.1"/>
    <property type="molecule type" value="Genomic_DNA"/>
</dbReference>
<dbReference type="GO" id="GO:0003700">
    <property type="term" value="F:DNA-binding transcription factor activity"/>
    <property type="evidence" value="ECO:0007669"/>
    <property type="project" value="InterPro"/>
</dbReference>
<evidence type="ECO:0000256" key="1">
    <source>
        <dbReference type="ARBA" id="ARBA00009437"/>
    </source>
</evidence>
<dbReference type="NCBIfam" id="NF008352">
    <property type="entry name" value="PRK11139.1"/>
    <property type="match status" value="1"/>
</dbReference>
<dbReference type="CDD" id="cd08432">
    <property type="entry name" value="PBP2_GcdR_TrpI_HvrB_AmpR_like"/>
    <property type="match status" value="1"/>
</dbReference>
<dbReference type="GO" id="GO:0006351">
    <property type="term" value="P:DNA-templated transcription"/>
    <property type="evidence" value="ECO:0007669"/>
    <property type="project" value="TreeGrafter"/>
</dbReference>
<dbReference type="InterPro" id="IPR000847">
    <property type="entry name" value="LysR_HTH_N"/>
</dbReference>
<evidence type="ECO:0000256" key="3">
    <source>
        <dbReference type="ARBA" id="ARBA00023125"/>
    </source>
</evidence>